<proteinExistence type="predicted"/>
<evidence type="ECO:0000256" key="1">
    <source>
        <dbReference type="SAM" id="Phobius"/>
    </source>
</evidence>
<evidence type="ECO:0000313" key="2">
    <source>
        <dbReference type="EMBL" id="OLR55153.1"/>
    </source>
</evidence>
<reference evidence="2 3" key="1">
    <citation type="journal article" date="2016" name="Appl. Environ. Microbiol.">
        <title>Function and Phylogeny of Bacterial Butyryl Coenzyme A:Acetate Transferases and Their Diversity in the Proximal Colon of Swine.</title>
        <authorList>
            <person name="Trachsel J."/>
            <person name="Bayles D.O."/>
            <person name="Looft T."/>
            <person name="Levine U.Y."/>
            <person name="Allen H.K."/>
        </authorList>
    </citation>
    <scope>NUCLEOTIDE SEQUENCE [LARGE SCALE GENOMIC DNA]</scope>
    <source>
        <strain evidence="2 3">68-3-10</strain>
    </source>
</reference>
<comment type="caution">
    <text evidence="2">The sequence shown here is derived from an EMBL/GenBank/DDBJ whole genome shotgun (WGS) entry which is preliminary data.</text>
</comment>
<organism evidence="2 3">
    <name type="scientific">Hornefia porci</name>
    <dbReference type="NCBI Taxonomy" id="2652292"/>
    <lineage>
        <taxon>Bacteria</taxon>
        <taxon>Bacillati</taxon>
        <taxon>Bacillota</taxon>
        <taxon>Clostridia</taxon>
        <taxon>Peptostreptococcales</taxon>
        <taxon>Anaerovoracaceae</taxon>
        <taxon>Hornefia</taxon>
    </lineage>
</organism>
<dbReference type="EMBL" id="MJIE01000001">
    <property type="protein sequence ID" value="OLR55153.1"/>
    <property type="molecule type" value="Genomic_DNA"/>
</dbReference>
<keyword evidence="1" id="KW-0472">Membrane</keyword>
<keyword evidence="3" id="KW-1185">Reference proteome</keyword>
<evidence type="ECO:0000313" key="3">
    <source>
        <dbReference type="Proteomes" id="UP000187404"/>
    </source>
</evidence>
<protein>
    <recommendedName>
        <fullName evidence="4">YcxB-like protein domain-containing protein</fullName>
    </recommendedName>
</protein>
<dbReference type="AlphaFoldDB" id="A0A1Q9JG41"/>
<dbReference type="OrthoDB" id="9903028at2"/>
<name>A0A1Q9JG41_9FIRM</name>
<sequence length="184" mass="21085">MNRRNQQPKTPISEMPSAACRFDYRLSYDEAYEAFYLLSFKWDRRFRLFAGLGLSVIAIVLMVLFAMDNRKIHYFFIVILCVLLLFYLVYMPIVKARRGARSVARADGTFRVVLSPEGTVGIPGQEPQELAGDKDARAIETSDIFVIRPDSASTFCLPKRIMKPEEMKDVRAILSGHMKYISMV</sequence>
<dbReference type="Proteomes" id="UP000187404">
    <property type="component" value="Unassembled WGS sequence"/>
</dbReference>
<feature type="transmembrane region" description="Helical" evidence="1">
    <location>
        <begin position="72"/>
        <end position="91"/>
    </location>
</feature>
<keyword evidence="1" id="KW-1133">Transmembrane helix</keyword>
<dbReference type="STRING" id="1261640.BHK98_03190"/>
<gene>
    <name evidence="2" type="ORF">BHK98_03190</name>
</gene>
<evidence type="ECO:0008006" key="4">
    <source>
        <dbReference type="Google" id="ProtNLM"/>
    </source>
</evidence>
<feature type="transmembrane region" description="Helical" evidence="1">
    <location>
        <begin position="46"/>
        <end position="66"/>
    </location>
</feature>
<dbReference type="RefSeq" id="WP_075712153.1">
    <property type="nucleotide sequence ID" value="NZ_MJIE01000001.1"/>
</dbReference>
<keyword evidence="1" id="KW-0812">Transmembrane</keyword>
<accession>A0A1Q9JG41</accession>